<dbReference type="InterPro" id="IPR050502">
    <property type="entry name" value="Euk_RNA-bind_prot"/>
</dbReference>
<keyword evidence="1 2" id="KW-0694">RNA-binding</keyword>
<dbReference type="PANTHER" id="PTHR48025:SF1">
    <property type="entry name" value="RRM DOMAIN-CONTAINING PROTEIN"/>
    <property type="match status" value="1"/>
</dbReference>
<organism evidence="5 6">
    <name type="scientific">Kluyveromyces marxianus</name>
    <name type="common">Yeast</name>
    <name type="synonym">Candida kefyr</name>
    <dbReference type="NCBI Taxonomy" id="4911"/>
    <lineage>
        <taxon>Eukaryota</taxon>
        <taxon>Fungi</taxon>
        <taxon>Dikarya</taxon>
        <taxon>Ascomycota</taxon>
        <taxon>Saccharomycotina</taxon>
        <taxon>Saccharomycetes</taxon>
        <taxon>Saccharomycetales</taxon>
        <taxon>Saccharomycetaceae</taxon>
        <taxon>Kluyveromyces</taxon>
    </lineage>
</organism>
<dbReference type="EMBL" id="CP015055">
    <property type="protein sequence ID" value="QGN14257.1"/>
    <property type="molecule type" value="Genomic_DNA"/>
</dbReference>
<dbReference type="InterPro" id="IPR008669">
    <property type="entry name" value="LSM_interact"/>
</dbReference>
<dbReference type="PROSITE" id="PS50102">
    <property type="entry name" value="RRM"/>
    <property type="match status" value="3"/>
</dbReference>
<feature type="compositionally biased region" description="Basic and acidic residues" evidence="3">
    <location>
        <begin position="417"/>
        <end position="433"/>
    </location>
</feature>
<feature type="region of interest" description="Disordered" evidence="3">
    <location>
        <begin position="385"/>
        <end position="433"/>
    </location>
</feature>
<evidence type="ECO:0000313" key="5">
    <source>
        <dbReference type="EMBL" id="QGN14257.1"/>
    </source>
</evidence>
<dbReference type="Pfam" id="PF00076">
    <property type="entry name" value="RRM_1"/>
    <property type="match status" value="3"/>
</dbReference>
<dbReference type="Pfam" id="PF16842">
    <property type="entry name" value="RRM_occluded"/>
    <property type="match status" value="1"/>
</dbReference>
<dbReference type="PANTHER" id="PTHR48025">
    <property type="entry name" value="OS02G0815200 PROTEIN"/>
    <property type="match status" value="1"/>
</dbReference>
<dbReference type="InterPro" id="IPR035979">
    <property type="entry name" value="RBD_domain_sf"/>
</dbReference>
<evidence type="ECO:0000313" key="6">
    <source>
        <dbReference type="Proteomes" id="UP000422736"/>
    </source>
</evidence>
<dbReference type="InterPro" id="IPR000504">
    <property type="entry name" value="RRM_dom"/>
</dbReference>
<proteinExistence type="predicted"/>
<accession>A0ABX6ETB0</accession>
<dbReference type="SUPFAM" id="SSF54928">
    <property type="entry name" value="RNA-binding domain, RBD"/>
    <property type="match status" value="2"/>
</dbReference>
<dbReference type="InterPro" id="IPR012677">
    <property type="entry name" value="Nucleotide-bd_a/b_plait_sf"/>
</dbReference>
<protein>
    <submittedName>
        <fullName evidence="5">U4/U6 snRNA-associated-splicing factor PRP24</fullName>
    </submittedName>
</protein>
<sequence>MDIDTKKRASSDDLDDSSKKAKSKKESTHYREYNTVLVRNLPPNYNHFKVRKYFKTCGSVLQADVVDDKDGSSKLARVEFSSYDEVLTAMTRTLKKIGHYQITVEHLTDSTLWITNYPPGYDATKLRSMLSDHVESPILSIRLPSLAFNSRRRFAYVDLTSRTAAERAIEELNGKEVAGYKLIVKLSNINDRKKRTDDAISEGRELIVKGISEEVSDEALLGLFSKYGDIEKHRMVKADEGSTRYAFITYKDEESAEKALALNGETLEDKTLHVSKAMKKAYLERQEVKRLLASKRNDPKIIGLYPLSDQVTREEITALIIDKSSVQSSDIAKVLLVSDHEGALVVMKEEKCAAKVSLALNGFKFKNRMLNCVSTFELSKHFPNERGHSVQVSKEPSHGKLVGETHSNNARNNVGPEQEHLPQQEKKMSNDDFRKMFLSK</sequence>
<evidence type="ECO:0000256" key="3">
    <source>
        <dbReference type="SAM" id="MobiDB-lite"/>
    </source>
</evidence>
<reference evidence="5 6" key="1">
    <citation type="submission" date="2016-03" db="EMBL/GenBank/DDBJ databases">
        <title>How can Kluyveromyces marxianus grow so fast - potential evolutionary course in Saccharomyces Complex revealed by comparative genomics.</title>
        <authorList>
            <person name="Mo W."/>
            <person name="Lu W."/>
            <person name="Yang X."/>
            <person name="Qi J."/>
            <person name="Lv H."/>
        </authorList>
    </citation>
    <scope>NUCLEOTIDE SEQUENCE [LARGE SCALE GENOMIC DNA]</scope>
    <source>
        <strain evidence="5 6">FIM1</strain>
    </source>
</reference>
<keyword evidence="6" id="KW-1185">Reference proteome</keyword>
<gene>
    <name evidence="5" type="primary">PRP24</name>
    <name evidence="5" type="ORF">FIM1_914</name>
</gene>
<dbReference type="Pfam" id="PF05391">
    <property type="entry name" value="Lsm_interact"/>
    <property type="match status" value="1"/>
</dbReference>
<feature type="domain" description="RRM" evidence="4">
    <location>
        <begin position="204"/>
        <end position="279"/>
    </location>
</feature>
<dbReference type="SMART" id="SM00360">
    <property type="entry name" value="RRM"/>
    <property type="match status" value="4"/>
</dbReference>
<name>A0ABX6ETB0_KLUMA</name>
<feature type="domain" description="RRM" evidence="4">
    <location>
        <begin position="34"/>
        <end position="109"/>
    </location>
</feature>
<dbReference type="Gene3D" id="3.30.70.330">
    <property type="match status" value="4"/>
</dbReference>
<feature type="region of interest" description="Disordered" evidence="3">
    <location>
        <begin position="1"/>
        <end position="27"/>
    </location>
</feature>
<evidence type="ECO:0000256" key="2">
    <source>
        <dbReference type="PROSITE-ProRule" id="PRU00176"/>
    </source>
</evidence>
<dbReference type="Proteomes" id="UP000422736">
    <property type="component" value="Chromosome 2"/>
</dbReference>
<feature type="domain" description="RRM" evidence="4">
    <location>
        <begin position="110"/>
        <end position="189"/>
    </location>
</feature>
<dbReference type="InterPro" id="IPR031766">
    <property type="entry name" value="RRM_occluded"/>
</dbReference>
<evidence type="ECO:0000256" key="1">
    <source>
        <dbReference type="ARBA" id="ARBA00022884"/>
    </source>
</evidence>
<dbReference type="CDD" id="cd00590">
    <property type="entry name" value="RRM_SF"/>
    <property type="match status" value="1"/>
</dbReference>
<evidence type="ECO:0000259" key="4">
    <source>
        <dbReference type="PROSITE" id="PS50102"/>
    </source>
</evidence>